<dbReference type="OrthoDB" id="30195at2759"/>
<evidence type="ECO:0000313" key="7">
    <source>
        <dbReference type="Proteomes" id="UP001085076"/>
    </source>
</evidence>
<feature type="domain" description="Small-subunit processome Utp12" evidence="5">
    <location>
        <begin position="122"/>
        <end position="223"/>
    </location>
</feature>
<dbReference type="EMBL" id="JAGGNH010000001">
    <property type="protein sequence ID" value="KAJ0984525.1"/>
    <property type="molecule type" value="Genomic_DNA"/>
</dbReference>
<evidence type="ECO:0000256" key="4">
    <source>
        <dbReference type="SAM" id="MobiDB-lite"/>
    </source>
</evidence>
<evidence type="ECO:0000256" key="1">
    <source>
        <dbReference type="ARBA" id="ARBA00004123"/>
    </source>
</evidence>
<feature type="region of interest" description="Disordered" evidence="4">
    <location>
        <begin position="25"/>
        <end position="49"/>
    </location>
</feature>
<organism evidence="6 7">
    <name type="scientific">Dioscorea zingiberensis</name>
    <dbReference type="NCBI Taxonomy" id="325984"/>
    <lineage>
        <taxon>Eukaryota</taxon>
        <taxon>Viridiplantae</taxon>
        <taxon>Streptophyta</taxon>
        <taxon>Embryophyta</taxon>
        <taxon>Tracheophyta</taxon>
        <taxon>Spermatophyta</taxon>
        <taxon>Magnoliopsida</taxon>
        <taxon>Liliopsida</taxon>
        <taxon>Dioscoreales</taxon>
        <taxon>Dioscoreaceae</taxon>
        <taxon>Dioscorea</taxon>
    </lineage>
</organism>
<dbReference type="GO" id="GO:0000462">
    <property type="term" value="P:maturation of SSU-rRNA from tricistronic rRNA transcript (SSU-rRNA, 5.8S rRNA, LSU-rRNA)"/>
    <property type="evidence" value="ECO:0007669"/>
    <property type="project" value="TreeGrafter"/>
</dbReference>
<evidence type="ECO:0000259" key="5">
    <source>
        <dbReference type="Pfam" id="PF04003"/>
    </source>
</evidence>
<dbReference type="PANTHER" id="PTHR44267">
    <property type="entry name" value="WD REPEAT-CONTAINING PROTEIN 43"/>
    <property type="match status" value="1"/>
</dbReference>
<feature type="region of interest" description="Disordered" evidence="4">
    <location>
        <begin position="232"/>
        <end position="283"/>
    </location>
</feature>
<evidence type="ECO:0000256" key="2">
    <source>
        <dbReference type="ARBA" id="ARBA00023242"/>
    </source>
</evidence>
<dbReference type="AlphaFoldDB" id="A0A9D5HPJ7"/>
<dbReference type="PANTHER" id="PTHR44267:SF1">
    <property type="entry name" value="WD REPEAT-CONTAINING PROTEIN 43"/>
    <property type="match status" value="1"/>
</dbReference>
<gene>
    <name evidence="6" type="ORF">J5N97_002881</name>
</gene>
<protein>
    <recommendedName>
        <fullName evidence="5">Small-subunit processome Utp12 domain-containing protein</fullName>
    </recommendedName>
</protein>
<evidence type="ECO:0000313" key="6">
    <source>
        <dbReference type="EMBL" id="KAJ0984525.1"/>
    </source>
</evidence>
<dbReference type="Pfam" id="PF04003">
    <property type="entry name" value="Utp12"/>
    <property type="match status" value="1"/>
</dbReference>
<accession>A0A9D5HPJ7</accession>
<proteinExistence type="inferred from homology"/>
<keyword evidence="7" id="KW-1185">Reference proteome</keyword>
<sequence length="283" mass="30908">MHPSLIVSIISHSVELMVDVNSANPDMEASSGHRKKKKVKKHKASDLNDKIGEHVSHSEMMHGEDGQFDINEPTMEEKLASLGLTNSEMAKSTTSEEISPITNLPSADSVHVLLKQALHAEDHALLLDCLYTRDKKVIAKSISLLNPADVLKLLKALISMIQSRGAILVCALPWLNSLLSQHASSIVSQGSSLQMLNSLYQLIQSRISTFGSALQLSSSIDLLFAEIIGDDNEEESVPPPIIYEDKDTDDEESEDAMETDEDDEDLGAVIDSHNSDGAFDFSD</sequence>
<comment type="subcellular location">
    <subcellularLocation>
        <location evidence="1">Nucleus</location>
    </subcellularLocation>
</comment>
<dbReference type="InterPro" id="IPR052414">
    <property type="entry name" value="U3_snoRNA-assoc_WDR"/>
</dbReference>
<feature type="compositionally biased region" description="Acidic residues" evidence="4">
    <location>
        <begin position="246"/>
        <end position="266"/>
    </location>
</feature>
<evidence type="ECO:0000256" key="3">
    <source>
        <dbReference type="ARBA" id="ARBA00038335"/>
    </source>
</evidence>
<feature type="compositionally biased region" description="Basic residues" evidence="4">
    <location>
        <begin position="32"/>
        <end position="43"/>
    </location>
</feature>
<name>A0A9D5HPJ7_9LILI</name>
<comment type="similarity">
    <text evidence="3">Belongs to the UTP5 family.</text>
</comment>
<comment type="caution">
    <text evidence="6">The sequence shown here is derived from an EMBL/GenBank/DDBJ whole genome shotgun (WGS) entry which is preliminary data.</text>
</comment>
<dbReference type="GO" id="GO:0005730">
    <property type="term" value="C:nucleolus"/>
    <property type="evidence" value="ECO:0007669"/>
    <property type="project" value="TreeGrafter"/>
</dbReference>
<dbReference type="Proteomes" id="UP001085076">
    <property type="component" value="Miscellaneous, Linkage group lg01"/>
</dbReference>
<reference evidence="6" key="2">
    <citation type="journal article" date="2022" name="Hortic Res">
        <title>The genome of Dioscorea zingiberensis sheds light on the biosynthesis, origin and evolution of the medicinally important diosgenin saponins.</title>
        <authorList>
            <person name="Li Y."/>
            <person name="Tan C."/>
            <person name="Li Z."/>
            <person name="Guo J."/>
            <person name="Li S."/>
            <person name="Chen X."/>
            <person name="Wang C."/>
            <person name="Dai X."/>
            <person name="Yang H."/>
            <person name="Song W."/>
            <person name="Hou L."/>
            <person name="Xu J."/>
            <person name="Tong Z."/>
            <person name="Xu A."/>
            <person name="Yuan X."/>
            <person name="Wang W."/>
            <person name="Yang Q."/>
            <person name="Chen L."/>
            <person name="Sun Z."/>
            <person name="Wang K."/>
            <person name="Pan B."/>
            <person name="Chen J."/>
            <person name="Bao Y."/>
            <person name="Liu F."/>
            <person name="Qi X."/>
            <person name="Gang D.R."/>
            <person name="Wen J."/>
            <person name="Li J."/>
        </authorList>
    </citation>
    <scope>NUCLEOTIDE SEQUENCE</scope>
    <source>
        <strain evidence="6">Dzin_1.0</strain>
    </source>
</reference>
<dbReference type="InterPro" id="IPR007148">
    <property type="entry name" value="SSU_processome_Utp12"/>
</dbReference>
<reference evidence="6" key="1">
    <citation type="submission" date="2021-03" db="EMBL/GenBank/DDBJ databases">
        <authorList>
            <person name="Li Z."/>
            <person name="Yang C."/>
        </authorList>
    </citation>
    <scope>NUCLEOTIDE SEQUENCE</scope>
    <source>
        <strain evidence="6">Dzin_1.0</strain>
        <tissue evidence="6">Leaf</tissue>
    </source>
</reference>
<keyword evidence="2" id="KW-0539">Nucleus</keyword>